<dbReference type="InterPro" id="IPR046960">
    <property type="entry name" value="PPR_At4g14850-like_plant"/>
</dbReference>
<dbReference type="Pfam" id="PF13041">
    <property type="entry name" value="PPR_2"/>
    <property type="match status" value="1"/>
</dbReference>
<evidence type="ECO:0000313" key="4">
    <source>
        <dbReference type="Proteomes" id="UP000288805"/>
    </source>
</evidence>
<dbReference type="InterPro" id="IPR011990">
    <property type="entry name" value="TPR-like_helical_dom_sf"/>
</dbReference>
<feature type="repeat" description="PPR" evidence="2">
    <location>
        <begin position="211"/>
        <end position="245"/>
    </location>
</feature>
<dbReference type="AlphaFoldDB" id="A0A438GB74"/>
<dbReference type="PANTHER" id="PTHR47926:SF406">
    <property type="entry name" value="REPEAT (PPR) SUPERFAMILY PROTEIN, PUTATIVE-RELATED"/>
    <property type="match status" value="1"/>
</dbReference>
<comment type="caution">
    <text evidence="3">The sequence shown here is derived from an EMBL/GenBank/DDBJ whole genome shotgun (WGS) entry which is preliminary data.</text>
</comment>
<proteinExistence type="predicted"/>
<dbReference type="PANTHER" id="PTHR47926">
    <property type="entry name" value="PENTATRICOPEPTIDE REPEAT-CONTAINING PROTEIN"/>
    <property type="match status" value="1"/>
</dbReference>
<dbReference type="PROSITE" id="PS51375">
    <property type="entry name" value="PPR"/>
    <property type="match status" value="1"/>
</dbReference>
<evidence type="ECO:0000256" key="1">
    <source>
        <dbReference type="ARBA" id="ARBA00022737"/>
    </source>
</evidence>
<dbReference type="Gene3D" id="1.25.40.10">
    <property type="entry name" value="Tetratricopeptide repeat domain"/>
    <property type="match status" value="1"/>
</dbReference>
<reference evidence="3 4" key="1">
    <citation type="journal article" date="2018" name="PLoS Genet.">
        <title>Population sequencing reveals clonal diversity and ancestral inbreeding in the grapevine cultivar Chardonnay.</title>
        <authorList>
            <person name="Roach M.J."/>
            <person name="Johnson D.L."/>
            <person name="Bohlmann J."/>
            <person name="van Vuuren H.J."/>
            <person name="Jones S.J."/>
            <person name="Pretorius I.S."/>
            <person name="Schmidt S.A."/>
            <person name="Borneman A.R."/>
        </authorList>
    </citation>
    <scope>NUCLEOTIDE SEQUENCE [LARGE SCALE GENOMIC DNA]</scope>
    <source>
        <strain evidence="4">cv. Chardonnay</strain>
        <tissue evidence="3">Leaf</tissue>
    </source>
</reference>
<dbReference type="Pfam" id="PF01535">
    <property type="entry name" value="PPR"/>
    <property type="match status" value="1"/>
</dbReference>
<dbReference type="Proteomes" id="UP000288805">
    <property type="component" value="Unassembled WGS sequence"/>
</dbReference>
<sequence length="307" mass="34975">MLWVHFGPWFGFLAAHHESIWILGGDFGAEGEGTQEAQMLRGNRGWGASSELRAWRKATASRSSSSSSYAFSSFSSSFISFDVKIVLLRITFRLKFNSFIVFNFAPWLVDSVVPVENQFNLFCWRTLGSPRFWHFSSPYPWGLKPICYRALRLARDHRYASLALRLAKDHSESRRSSGSGEGPQNAILDMYGKCRALVEACRVFEEMVNRDVVSWNAIIVAHEKNGNEEKTLSLFVWMLQSGMELDEFTYGSVLKACARWQALNCGMEIYNRIIKSRMGLDNFVGIALIDMYSKCGMMEEAEKGDER</sequence>
<dbReference type="InterPro" id="IPR002885">
    <property type="entry name" value="PPR_rpt"/>
</dbReference>
<name>A0A438GB74_VITVI</name>
<dbReference type="GO" id="GO:0009451">
    <property type="term" value="P:RNA modification"/>
    <property type="evidence" value="ECO:0007669"/>
    <property type="project" value="InterPro"/>
</dbReference>
<organism evidence="3 4">
    <name type="scientific">Vitis vinifera</name>
    <name type="common">Grape</name>
    <dbReference type="NCBI Taxonomy" id="29760"/>
    <lineage>
        <taxon>Eukaryota</taxon>
        <taxon>Viridiplantae</taxon>
        <taxon>Streptophyta</taxon>
        <taxon>Embryophyta</taxon>
        <taxon>Tracheophyta</taxon>
        <taxon>Spermatophyta</taxon>
        <taxon>Magnoliopsida</taxon>
        <taxon>eudicotyledons</taxon>
        <taxon>Gunneridae</taxon>
        <taxon>Pentapetalae</taxon>
        <taxon>rosids</taxon>
        <taxon>Vitales</taxon>
        <taxon>Vitaceae</taxon>
        <taxon>Viteae</taxon>
        <taxon>Vitis</taxon>
    </lineage>
</organism>
<accession>A0A438GB74</accession>
<dbReference type="GO" id="GO:0003723">
    <property type="term" value="F:RNA binding"/>
    <property type="evidence" value="ECO:0007669"/>
    <property type="project" value="InterPro"/>
</dbReference>
<evidence type="ECO:0000256" key="2">
    <source>
        <dbReference type="PROSITE-ProRule" id="PRU00708"/>
    </source>
</evidence>
<dbReference type="EMBL" id="QGNW01000497">
    <property type="protein sequence ID" value="RVW69449.1"/>
    <property type="molecule type" value="Genomic_DNA"/>
</dbReference>
<keyword evidence="1" id="KW-0677">Repeat</keyword>
<evidence type="ECO:0000313" key="3">
    <source>
        <dbReference type="EMBL" id="RVW69449.1"/>
    </source>
</evidence>
<protein>
    <submittedName>
        <fullName evidence="3">Pentatricopeptide repeat-containing protein, mitochondrial</fullName>
    </submittedName>
</protein>
<gene>
    <name evidence="3" type="primary">PCMP-E90_5</name>
    <name evidence="3" type="ORF">CK203_062787</name>
</gene>